<gene>
    <name evidence="6" type="primary">proG</name>
    <name evidence="2" type="synonym">proC</name>
    <name evidence="6" type="ORF">MCBB_2135</name>
</gene>
<comment type="catalytic activity">
    <reaction evidence="2">
        <text>L-proline + NAD(+) = (S)-1-pyrroline-5-carboxylate + NADH + 2 H(+)</text>
        <dbReference type="Rhea" id="RHEA:14105"/>
        <dbReference type="ChEBI" id="CHEBI:15378"/>
        <dbReference type="ChEBI" id="CHEBI:17388"/>
        <dbReference type="ChEBI" id="CHEBI:57540"/>
        <dbReference type="ChEBI" id="CHEBI:57945"/>
        <dbReference type="ChEBI" id="CHEBI:60039"/>
        <dbReference type="EC" id="1.5.1.2"/>
    </reaction>
</comment>
<dbReference type="GO" id="GO:0005737">
    <property type="term" value="C:cytoplasm"/>
    <property type="evidence" value="ECO:0007669"/>
    <property type="project" value="UniProtKB-SubCell"/>
</dbReference>
<dbReference type="InterPro" id="IPR028939">
    <property type="entry name" value="P5C_Rdtase_cat_N"/>
</dbReference>
<keyword evidence="2" id="KW-0963">Cytoplasm</keyword>
<comment type="pathway">
    <text evidence="2">Amino-acid biosynthesis; L-proline biosynthesis; L-proline from L-glutamate 5-semialdehyde: step 1/1.</text>
</comment>
<feature type="binding site" evidence="3">
    <location>
        <position position="57"/>
    </location>
    <ligand>
        <name>NADPH</name>
        <dbReference type="ChEBI" id="CHEBI:57783"/>
    </ligand>
</feature>
<evidence type="ECO:0000256" key="3">
    <source>
        <dbReference type="PIRSR" id="PIRSR000193-1"/>
    </source>
</evidence>
<dbReference type="EMBL" id="LT607756">
    <property type="protein sequence ID" value="SCG86677.1"/>
    <property type="molecule type" value="Genomic_DNA"/>
</dbReference>
<dbReference type="OrthoDB" id="25257at2157"/>
<dbReference type="PIRSF" id="PIRSF000193">
    <property type="entry name" value="Pyrrol-5-carb_rd"/>
    <property type="match status" value="1"/>
</dbReference>
<evidence type="ECO:0000259" key="4">
    <source>
        <dbReference type="Pfam" id="PF03807"/>
    </source>
</evidence>
<comment type="subcellular location">
    <subcellularLocation>
        <location evidence="2">Cytoplasm</location>
    </subcellularLocation>
</comment>
<dbReference type="KEGG" id="mcub:MCBB_2135"/>
<dbReference type="PANTHER" id="PTHR11645:SF53">
    <property type="entry name" value="PYRROLINE-5-CARBOXYLATE REDUCTASE 3"/>
    <property type="match status" value="1"/>
</dbReference>
<comment type="catalytic activity">
    <reaction evidence="2">
        <text>L-proline + NADP(+) = (S)-1-pyrroline-5-carboxylate + NADPH + 2 H(+)</text>
        <dbReference type="Rhea" id="RHEA:14109"/>
        <dbReference type="ChEBI" id="CHEBI:15378"/>
        <dbReference type="ChEBI" id="CHEBI:17388"/>
        <dbReference type="ChEBI" id="CHEBI:57783"/>
        <dbReference type="ChEBI" id="CHEBI:58349"/>
        <dbReference type="ChEBI" id="CHEBI:60039"/>
        <dbReference type="EC" id="1.5.1.2"/>
    </reaction>
</comment>
<dbReference type="InterPro" id="IPR000304">
    <property type="entry name" value="Pyrroline-COOH_reductase"/>
</dbReference>
<keyword evidence="2 3" id="KW-0521">NADP</keyword>
<dbReference type="HAMAP" id="MF_01925">
    <property type="entry name" value="P5C_reductase"/>
    <property type="match status" value="1"/>
</dbReference>
<accession>A0A1D3L4X7</accession>
<evidence type="ECO:0000313" key="6">
    <source>
        <dbReference type="EMBL" id="SCG86677.1"/>
    </source>
</evidence>
<keyword evidence="7" id="KW-1185">Reference proteome</keyword>
<feature type="domain" description="Pyrroline-5-carboxylate reductase dimerisation" evidence="5">
    <location>
        <begin position="160"/>
        <end position="261"/>
    </location>
</feature>
<dbReference type="SUPFAM" id="SSF48179">
    <property type="entry name" value="6-phosphogluconate dehydrogenase C-terminal domain-like"/>
    <property type="match status" value="1"/>
</dbReference>
<name>A0A1D3L4X7_9EURY</name>
<evidence type="ECO:0000313" key="7">
    <source>
        <dbReference type="Proteomes" id="UP000094707"/>
    </source>
</evidence>
<feature type="binding site" evidence="3">
    <location>
        <begin position="7"/>
        <end position="12"/>
    </location>
    <ligand>
        <name>NADP(+)</name>
        <dbReference type="ChEBI" id="CHEBI:58349"/>
    </ligand>
</feature>
<dbReference type="Proteomes" id="UP000094707">
    <property type="component" value="Chromosome I"/>
</dbReference>
<reference evidence="6 7" key="1">
    <citation type="submission" date="2016-08" db="EMBL/GenBank/DDBJ databases">
        <authorList>
            <person name="Seilhamer J.J."/>
        </authorList>
    </citation>
    <scope>NUCLEOTIDE SEQUENCE [LARGE SCALE GENOMIC DNA]</scope>
    <source>
        <strain evidence="6">Buetzberg</strain>
    </source>
</reference>
<dbReference type="STRING" id="118062.MCBB_2135"/>
<dbReference type="GO" id="GO:0004735">
    <property type="term" value="F:pyrroline-5-carboxylate reductase activity"/>
    <property type="evidence" value="ECO:0007669"/>
    <property type="project" value="UniProtKB-UniRule"/>
</dbReference>
<dbReference type="Gene3D" id="3.40.50.720">
    <property type="entry name" value="NAD(P)-binding Rossmann-like Domain"/>
    <property type="match status" value="1"/>
</dbReference>
<comment type="function">
    <text evidence="2">Catalyzes the reduction of 1-pyrroline-5-carboxylate (PCA) to L-proline.</text>
</comment>
<dbReference type="PATRIC" id="fig|129848.4.peg.2181"/>
<dbReference type="Pfam" id="PF03807">
    <property type="entry name" value="F420_oxidored"/>
    <property type="match status" value="1"/>
</dbReference>
<dbReference type="InterPro" id="IPR008927">
    <property type="entry name" value="6-PGluconate_DH-like_C_sf"/>
</dbReference>
<feature type="domain" description="Pyrroline-5-carboxylate reductase catalytic N-terminal" evidence="4">
    <location>
        <begin position="3"/>
        <end position="94"/>
    </location>
</feature>
<dbReference type="Gene3D" id="1.10.3730.10">
    <property type="entry name" value="ProC C-terminal domain-like"/>
    <property type="match status" value="1"/>
</dbReference>
<keyword evidence="2 6" id="KW-0560">Oxidoreductase</keyword>
<protein>
    <recommendedName>
        <fullName evidence="2">Pyrroline-5-carboxylate reductase</fullName>
        <shortName evidence="2">P5C reductase</shortName>
        <shortName evidence="2">P5CR</shortName>
        <ecNumber evidence="2">1.5.1.2</ecNumber>
    </recommendedName>
    <alternativeName>
        <fullName evidence="2">PCA reductase</fullName>
    </alternativeName>
</protein>
<dbReference type="SUPFAM" id="SSF51735">
    <property type="entry name" value="NAD(P)-binding Rossmann-fold domains"/>
    <property type="match status" value="1"/>
</dbReference>
<dbReference type="PANTHER" id="PTHR11645">
    <property type="entry name" value="PYRROLINE-5-CARBOXYLATE REDUCTASE"/>
    <property type="match status" value="1"/>
</dbReference>
<dbReference type="EC" id="1.5.1.2" evidence="2"/>
<dbReference type="RefSeq" id="WP_071907718.1">
    <property type="nucleotide sequence ID" value="NZ_LT607756.1"/>
</dbReference>
<dbReference type="InterPro" id="IPR029036">
    <property type="entry name" value="P5CR_dimer"/>
</dbReference>
<evidence type="ECO:0000256" key="2">
    <source>
        <dbReference type="HAMAP-Rule" id="MF_01925"/>
    </source>
</evidence>
<evidence type="ECO:0000256" key="1">
    <source>
        <dbReference type="ARBA" id="ARBA00005525"/>
    </source>
</evidence>
<feature type="binding site" evidence="3">
    <location>
        <position position="35"/>
    </location>
    <ligand>
        <name>NADP(+)</name>
        <dbReference type="ChEBI" id="CHEBI:58349"/>
    </ligand>
</feature>
<dbReference type="InterPro" id="IPR036291">
    <property type="entry name" value="NAD(P)-bd_dom_sf"/>
</dbReference>
<dbReference type="AlphaFoldDB" id="A0A1D3L4X7"/>
<evidence type="ECO:0000259" key="5">
    <source>
        <dbReference type="Pfam" id="PF14748"/>
    </source>
</evidence>
<comment type="similarity">
    <text evidence="1 2">Belongs to the pyrroline-5-carboxylate reductase family.</text>
</comment>
<keyword evidence="2" id="KW-0028">Amino-acid biosynthesis</keyword>
<dbReference type="GO" id="GO:0055129">
    <property type="term" value="P:L-proline biosynthetic process"/>
    <property type="evidence" value="ECO:0007669"/>
    <property type="project" value="UniProtKB-UniRule"/>
</dbReference>
<dbReference type="Pfam" id="PF14748">
    <property type="entry name" value="P5CR_dimer"/>
    <property type="match status" value="1"/>
</dbReference>
<sequence>MEKIGFIGYGSMGSMIIRGILSSNVPNHGEMIVSTRTDSKLNDLKKNYPEIEIADNNIDLAQKCHKIFLFVGTGDVKGVIEEIREYLMEYVHIIYISAGLTLDDVNTIFPGKLSKVIPSINSEVGEGVSLVCHSQNVAHEDVDFVDKIFGALGDVVVVDEADLEVATNLTSCSPAFIALILRKFAEAGSKISGISNQEAEDMVMKTCYGTSKLLYEGNMTVEEIVSRVATPGGITEEGLKGLERDLPRVFDELFKTTVSKHEVLKKQF</sequence>
<keyword evidence="2" id="KW-0641">Proline biosynthesis</keyword>
<dbReference type="UniPathway" id="UPA00098">
    <property type="reaction ID" value="UER00361"/>
</dbReference>
<dbReference type="GeneID" id="30412971"/>
<organism evidence="6 7">
    <name type="scientific">Methanobacterium congolense</name>
    <dbReference type="NCBI Taxonomy" id="118062"/>
    <lineage>
        <taxon>Archaea</taxon>
        <taxon>Methanobacteriati</taxon>
        <taxon>Methanobacteriota</taxon>
        <taxon>Methanomada group</taxon>
        <taxon>Methanobacteria</taxon>
        <taxon>Methanobacteriales</taxon>
        <taxon>Methanobacteriaceae</taxon>
        <taxon>Methanobacterium</taxon>
    </lineage>
</organism>
<proteinExistence type="inferred from homology"/>